<protein>
    <submittedName>
        <fullName evidence="1">Uncharacterized protein</fullName>
    </submittedName>
</protein>
<evidence type="ECO:0000313" key="2">
    <source>
        <dbReference type="Proteomes" id="UP001162992"/>
    </source>
</evidence>
<reference evidence="2" key="1">
    <citation type="journal article" date="2024" name="Proc. Natl. Acad. Sci. U.S.A.">
        <title>Extraordinary preservation of gene collinearity over three hundred million years revealed in homosporous lycophytes.</title>
        <authorList>
            <person name="Li C."/>
            <person name="Wickell D."/>
            <person name="Kuo L.Y."/>
            <person name="Chen X."/>
            <person name="Nie B."/>
            <person name="Liao X."/>
            <person name="Peng D."/>
            <person name="Ji J."/>
            <person name="Jenkins J."/>
            <person name="Williams M."/>
            <person name="Shu S."/>
            <person name="Plott C."/>
            <person name="Barry K."/>
            <person name="Rajasekar S."/>
            <person name="Grimwood J."/>
            <person name="Han X."/>
            <person name="Sun S."/>
            <person name="Hou Z."/>
            <person name="He W."/>
            <person name="Dai G."/>
            <person name="Sun C."/>
            <person name="Schmutz J."/>
            <person name="Leebens-Mack J.H."/>
            <person name="Li F.W."/>
            <person name="Wang L."/>
        </authorList>
    </citation>
    <scope>NUCLEOTIDE SEQUENCE [LARGE SCALE GENOMIC DNA]</scope>
    <source>
        <strain evidence="2">cv. PW_Plant_1</strain>
    </source>
</reference>
<sequence>MFPPLLPWLPNPTFLAKGVNLVLLYNGRRPCVIKVVPRDQLEKNDTNEPEPTIPPNLIHLFNEGQPTVTNQLTWDQMEPTLPAVSTSKVNPSADAELKELNLCDQAKAHLFNEGHPAVTNQLTRGQMEPTLPIASTSEVNLSADAKLKELNLGDQTKNLES</sequence>
<organism evidence="1 2">
    <name type="scientific">Diphasiastrum complanatum</name>
    <name type="common">Issler's clubmoss</name>
    <name type="synonym">Lycopodium complanatum</name>
    <dbReference type="NCBI Taxonomy" id="34168"/>
    <lineage>
        <taxon>Eukaryota</taxon>
        <taxon>Viridiplantae</taxon>
        <taxon>Streptophyta</taxon>
        <taxon>Embryophyta</taxon>
        <taxon>Tracheophyta</taxon>
        <taxon>Lycopodiopsida</taxon>
        <taxon>Lycopodiales</taxon>
        <taxon>Lycopodiaceae</taxon>
        <taxon>Lycopodioideae</taxon>
        <taxon>Diphasiastrum</taxon>
    </lineage>
</organism>
<evidence type="ECO:0000313" key="1">
    <source>
        <dbReference type="EMBL" id="KAJ7524927.1"/>
    </source>
</evidence>
<accession>A0ACC2B666</accession>
<dbReference type="EMBL" id="CM055108">
    <property type="protein sequence ID" value="KAJ7524927.1"/>
    <property type="molecule type" value="Genomic_DNA"/>
</dbReference>
<name>A0ACC2B666_DIPCM</name>
<comment type="caution">
    <text evidence="1">The sequence shown here is derived from an EMBL/GenBank/DDBJ whole genome shotgun (WGS) entry which is preliminary data.</text>
</comment>
<proteinExistence type="predicted"/>
<dbReference type="Proteomes" id="UP001162992">
    <property type="component" value="Chromosome 17"/>
</dbReference>
<keyword evidence="2" id="KW-1185">Reference proteome</keyword>
<gene>
    <name evidence="1" type="ORF">O6H91_17G028100</name>
</gene>